<evidence type="ECO:0000256" key="9">
    <source>
        <dbReference type="ARBA" id="ARBA00023136"/>
    </source>
</evidence>
<dbReference type="PANTHER" id="PTHR28286:SF2">
    <property type="entry name" value="BACTERIORHODOPSIN _OPSIN, NOPA (EUROFUNG)"/>
    <property type="match status" value="1"/>
</dbReference>
<feature type="transmembrane region" description="Helical" evidence="11">
    <location>
        <begin position="27"/>
        <end position="45"/>
    </location>
</feature>
<dbReference type="PANTHER" id="PTHR28286">
    <property type="match status" value="1"/>
</dbReference>
<evidence type="ECO:0000256" key="3">
    <source>
        <dbReference type="ARBA" id="ARBA00022543"/>
    </source>
</evidence>
<proteinExistence type="inferred from homology"/>
<evidence type="ECO:0000256" key="5">
    <source>
        <dbReference type="ARBA" id="ARBA00022692"/>
    </source>
</evidence>
<evidence type="ECO:0000313" key="12">
    <source>
        <dbReference type="EMBL" id="KAK9822148.1"/>
    </source>
</evidence>
<evidence type="ECO:0000256" key="7">
    <source>
        <dbReference type="ARBA" id="ARBA00022989"/>
    </source>
</evidence>
<keyword evidence="3" id="KW-0600">Photoreceptor protein</keyword>
<keyword evidence="5 11" id="KW-0812">Transmembrane</keyword>
<comment type="caution">
    <text evidence="12">The sequence shown here is derived from an EMBL/GenBank/DDBJ whole genome shotgun (WGS) entry which is preliminary data.</text>
</comment>
<feature type="transmembrane region" description="Helical" evidence="11">
    <location>
        <begin position="195"/>
        <end position="213"/>
    </location>
</feature>
<gene>
    <name evidence="12" type="ORF">WJX74_010884</name>
</gene>
<evidence type="ECO:0000256" key="1">
    <source>
        <dbReference type="ARBA" id="ARBA00004141"/>
    </source>
</evidence>
<evidence type="ECO:0008006" key="14">
    <source>
        <dbReference type="Google" id="ProtNLM"/>
    </source>
</evidence>
<keyword evidence="7 11" id="KW-1133">Transmembrane helix</keyword>
<keyword evidence="8" id="KW-0157">Chromophore</keyword>
<name>A0AAW1QLK9_9CHLO</name>
<dbReference type="InterPro" id="IPR001425">
    <property type="entry name" value="Arc/bac/fun_rhodopsins"/>
</dbReference>
<keyword evidence="4" id="KW-0716">Sensory transduction</keyword>
<keyword evidence="13" id="KW-1185">Reference proteome</keyword>
<dbReference type="SMART" id="SM01021">
    <property type="entry name" value="Bac_rhodopsin"/>
    <property type="match status" value="1"/>
</dbReference>
<reference evidence="12 13" key="1">
    <citation type="journal article" date="2024" name="Nat. Commun.">
        <title>Phylogenomics reveals the evolutionary origins of lichenization in chlorophyte algae.</title>
        <authorList>
            <person name="Puginier C."/>
            <person name="Libourel C."/>
            <person name="Otte J."/>
            <person name="Skaloud P."/>
            <person name="Haon M."/>
            <person name="Grisel S."/>
            <person name="Petersen M."/>
            <person name="Berrin J.G."/>
            <person name="Delaux P.M."/>
            <person name="Dal Grande F."/>
            <person name="Keller J."/>
        </authorList>
    </citation>
    <scope>NUCLEOTIDE SEQUENCE [LARGE SCALE GENOMIC DNA]</scope>
    <source>
        <strain evidence="12 13">SAG 2145</strain>
    </source>
</reference>
<evidence type="ECO:0000256" key="11">
    <source>
        <dbReference type="SAM" id="Phobius"/>
    </source>
</evidence>
<evidence type="ECO:0000256" key="6">
    <source>
        <dbReference type="ARBA" id="ARBA00022925"/>
    </source>
</evidence>
<dbReference type="Gene3D" id="1.20.1070.10">
    <property type="entry name" value="Rhodopsin 7-helix transmembrane proteins"/>
    <property type="match status" value="1"/>
</dbReference>
<dbReference type="Proteomes" id="UP001438707">
    <property type="component" value="Unassembled WGS sequence"/>
</dbReference>
<organism evidence="12 13">
    <name type="scientific">Apatococcus lobatus</name>
    <dbReference type="NCBI Taxonomy" id="904363"/>
    <lineage>
        <taxon>Eukaryota</taxon>
        <taxon>Viridiplantae</taxon>
        <taxon>Chlorophyta</taxon>
        <taxon>core chlorophytes</taxon>
        <taxon>Trebouxiophyceae</taxon>
        <taxon>Chlorellales</taxon>
        <taxon>Chlorellaceae</taxon>
        <taxon>Apatococcus</taxon>
    </lineage>
</organism>
<comment type="subcellular location">
    <subcellularLocation>
        <location evidence="1">Membrane</location>
        <topology evidence="1">Multi-pass membrane protein</topology>
    </subcellularLocation>
</comment>
<feature type="transmembrane region" description="Helical" evidence="11">
    <location>
        <begin position="65"/>
        <end position="83"/>
    </location>
</feature>
<evidence type="ECO:0000313" key="13">
    <source>
        <dbReference type="Proteomes" id="UP001438707"/>
    </source>
</evidence>
<dbReference type="AlphaFoldDB" id="A0AAW1QLK9"/>
<evidence type="ECO:0000256" key="4">
    <source>
        <dbReference type="ARBA" id="ARBA00022606"/>
    </source>
</evidence>
<keyword evidence="6" id="KW-0681">Retinal protein</keyword>
<comment type="similarity">
    <text evidence="2">Belongs to the archaeal/bacterial/fungal opsin family.</text>
</comment>
<evidence type="ECO:0000256" key="10">
    <source>
        <dbReference type="ARBA" id="ARBA00023170"/>
    </source>
</evidence>
<sequence length="264" mass="29431">MDTIQQIVSEHTHTHKNTFDDPTRSSFVALWTAFVIFALSSVVFLGQIFTSKHPDTLGSPKKRHYFTYMIVTTAGLSYFAMALDTGYSLVQVKPGSPSRTVFWARYLDWSITTPLLLLDVTSLVHAPFFVVTRMVYADIGMIATGLIAALTGVAYKWAWYLISCGFFAFIIYDLLVTCVQSSKQNAQLNAKYTKLAGYLIVLWIAYPIVWALAEGQEIISVNTEVIAYAILDILAKVVFGFLVVFADSAEEQYERLADGPNESA</sequence>
<dbReference type="GO" id="GO:0005886">
    <property type="term" value="C:plasma membrane"/>
    <property type="evidence" value="ECO:0007669"/>
    <property type="project" value="TreeGrafter"/>
</dbReference>
<accession>A0AAW1QLK9</accession>
<keyword evidence="9 11" id="KW-0472">Membrane</keyword>
<feature type="transmembrane region" description="Helical" evidence="11">
    <location>
        <begin position="225"/>
        <end position="246"/>
    </location>
</feature>
<dbReference type="InterPro" id="IPR018229">
    <property type="entry name" value="Rhodopsin_retinal_BS"/>
</dbReference>
<evidence type="ECO:0000256" key="2">
    <source>
        <dbReference type="ARBA" id="ARBA00008130"/>
    </source>
</evidence>
<evidence type="ECO:0000256" key="8">
    <source>
        <dbReference type="ARBA" id="ARBA00022991"/>
    </source>
</evidence>
<feature type="transmembrane region" description="Helical" evidence="11">
    <location>
        <begin position="157"/>
        <end position="175"/>
    </location>
</feature>
<dbReference type="SUPFAM" id="SSF81321">
    <property type="entry name" value="Family A G protein-coupled receptor-like"/>
    <property type="match status" value="1"/>
</dbReference>
<dbReference type="PROSITE" id="PS00950">
    <property type="entry name" value="BACTERIAL_OPSIN_1"/>
    <property type="match status" value="1"/>
</dbReference>
<dbReference type="GO" id="GO:0007602">
    <property type="term" value="P:phototransduction"/>
    <property type="evidence" value="ECO:0007669"/>
    <property type="project" value="UniProtKB-KW"/>
</dbReference>
<dbReference type="GO" id="GO:0005216">
    <property type="term" value="F:monoatomic ion channel activity"/>
    <property type="evidence" value="ECO:0007669"/>
    <property type="project" value="InterPro"/>
</dbReference>
<protein>
    <recommendedName>
        <fullName evidence="14">Opsin</fullName>
    </recommendedName>
</protein>
<dbReference type="Pfam" id="PF01036">
    <property type="entry name" value="Bac_rhodopsin"/>
    <property type="match status" value="1"/>
</dbReference>
<dbReference type="EMBL" id="JALJOS010000034">
    <property type="protein sequence ID" value="KAK9822148.1"/>
    <property type="molecule type" value="Genomic_DNA"/>
</dbReference>
<keyword evidence="10" id="KW-0675">Receptor</keyword>
<dbReference type="GO" id="GO:0009881">
    <property type="term" value="F:photoreceptor activity"/>
    <property type="evidence" value="ECO:0007669"/>
    <property type="project" value="UniProtKB-KW"/>
</dbReference>
<dbReference type="PRINTS" id="PR00251">
    <property type="entry name" value="BACTRLOPSIN"/>
</dbReference>